<dbReference type="Proteomes" id="UP001440612">
    <property type="component" value="Chromosome"/>
</dbReference>
<evidence type="ECO:0000313" key="1">
    <source>
        <dbReference type="EMBL" id="WZC49387.1"/>
    </source>
</evidence>
<evidence type="ECO:0008006" key="3">
    <source>
        <dbReference type="Google" id="ProtNLM"/>
    </source>
</evidence>
<organism evidence="1 2">
    <name type="scientific">Yoonia phaeophyticola</name>
    <dbReference type="NCBI Taxonomy" id="3137369"/>
    <lineage>
        <taxon>Bacteria</taxon>
        <taxon>Pseudomonadati</taxon>
        <taxon>Pseudomonadota</taxon>
        <taxon>Alphaproteobacteria</taxon>
        <taxon>Rhodobacterales</taxon>
        <taxon>Paracoccaceae</taxon>
        <taxon>Yoonia</taxon>
    </lineage>
</organism>
<protein>
    <recommendedName>
        <fullName evidence="3">Flagellar assembly protein FliH</fullName>
    </recommendedName>
</protein>
<evidence type="ECO:0000313" key="2">
    <source>
        <dbReference type="Proteomes" id="UP001440612"/>
    </source>
</evidence>
<keyword evidence="2" id="KW-1185">Reference proteome</keyword>
<sequence>MGHALTLESFDDVETEEIAPLRTFEEGYEEGLQAGIAQTQAEIGALNAELVQNIGNLDFGYVEARNEIIGSLTPLLRAVVEKVLPHCVAEGFAGQLADLLMQTAEQDASAAINLHVHPGQRAAVETAVEQTATQVILHDDPSLSEHAAWIGHQRTETLLDIDGLLSAITETLGAFYQEENRTKTNG</sequence>
<proteinExistence type="predicted"/>
<accession>A0ABZ2V661</accession>
<name>A0ABZ2V661_9RHOB</name>
<reference evidence="2" key="1">
    <citation type="submission" date="2024-04" db="EMBL/GenBank/DDBJ databases">
        <title>Phylogenomic analyses of a clade within the roseobacter group suggest taxonomic reassignments of species of the genera Aestuariivita, Citreicella, Loktanella, Nautella, Pelagibaca, Ruegeria, Thalassobius, Thiobacimonas and Tropicibacter, and the proposal o.</title>
        <authorList>
            <person name="Jeon C.O."/>
        </authorList>
    </citation>
    <scope>NUCLEOTIDE SEQUENCE [LARGE SCALE GENOMIC DNA]</scope>
    <source>
        <strain evidence="2">BS5-3</strain>
    </source>
</reference>
<dbReference type="EMBL" id="CP150951">
    <property type="protein sequence ID" value="WZC49387.1"/>
    <property type="molecule type" value="Genomic_DNA"/>
</dbReference>
<dbReference type="RefSeq" id="WP_341367497.1">
    <property type="nucleotide sequence ID" value="NZ_CP150951.2"/>
</dbReference>
<gene>
    <name evidence="1" type="ORF">AABB29_01640</name>
</gene>